<proteinExistence type="predicted"/>
<keyword evidence="1" id="KW-0862">Zinc</keyword>
<protein>
    <submittedName>
        <fullName evidence="2">PIG-L family deacetylase</fullName>
    </submittedName>
</protein>
<accession>A0ABU2L821</accession>
<organism evidence="2 3">
    <name type="scientific">Streptomyces boetiae</name>
    <dbReference type="NCBI Taxonomy" id="3075541"/>
    <lineage>
        <taxon>Bacteria</taxon>
        <taxon>Bacillati</taxon>
        <taxon>Actinomycetota</taxon>
        <taxon>Actinomycetes</taxon>
        <taxon>Kitasatosporales</taxon>
        <taxon>Streptomycetaceae</taxon>
        <taxon>Streptomyces</taxon>
    </lineage>
</organism>
<keyword evidence="3" id="KW-1185">Reference proteome</keyword>
<reference evidence="3" key="1">
    <citation type="submission" date="2023-07" db="EMBL/GenBank/DDBJ databases">
        <title>30 novel species of actinomycetes from the DSMZ collection.</title>
        <authorList>
            <person name="Nouioui I."/>
        </authorList>
    </citation>
    <scope>NUCLEOTIDE SEQUENCE [LARGE SCALE GENOMIC DNA]</scope>
    <source>
        <strain evidence="3">DSM 44917</strain>
    </source>
</reference>
<dbReference type="Pfam" id="PF02585">
    <property type="entry name" value="PIG-L"/>
    <property type="match status" value="1"/>
</dbReference>
<evidence type="ECO:0000256" key="1">
    <source>
        <dbReference type="ARBA" id="ARBA00022833"/>
    </source>
</evidence>
<gene>
    <name evidence="2" type="ORF">RM780_11820</name>
</gene>
<evidence type="ECO:0000313" key="2">
    <source>
        <dbReference type="EMBL" id="MDT0307647.1"/>
    </source>
</evidence>
<dbReference type="Gene3D" id="3.40.50.10320">
    <property type="entry name" value="LmbE-like"/>
    <property type="match status" value="1"/>
</dbReference>
<dbReference type="Proteomes" id="UP001183388">
    <property type="component" value="Unassembled WGS sequence"/>
</dbReference>
<dbReference type="RefSeq" id="WP_311630594.1">
    <property type="nucleotide sequence ID" value="NZ_JAVREN010000013.1"/>
</dbReference>
<evidence type="ECO:0000313" key="3">
    <source>
        <dbReference type="Proteomes" id="UP001183388"/>
    </source>
</evidence>
<dbReference type="InterPro" id="IPR003737">
    <property type="entry name" value="GlcNAc_PI_deacetylase-related"/>
</dbReference>
<sequence length="233" mass="25138">MLLGLEPGDRVLAVATHPDDETLGAGGTLARLTGEGAEVHVLAVTCYPLPRWGTCHDSARRRAQFDAACDVLGVAGRDIAWVDDHRARHLETHLPELIRLLEAGHELSLTALRPAALLIPADGAIHQEHRLVNRACYAAARPGGGTRHTPRIVLGFDGPEDHAWGTRQRRGHALVDITATAETKDKALACYDGELRDETHPRSPGRIRAIDAALAATAGTGRAEAFTVYRMAW</sequence>
<dbReference type="EMBL" id="JAVREN010000013">
    <property type="protein sequence ID" value="MDT0307647.1"/>
    <property type="molecule type" value="Genomic_DNA"/>
</dbReference>
<dbReference type="InterPro" id="IPR024078">
    <property type="entry name" value="LmbE-like_dom_sf"/>
</dbReference>
<comment type="caution">
    <text evidence="2">The sequence shown here is derived from an EMBL/GenBank/DDBJ whole genome shotgun (WGS) entry which is preliminary data.</text>
</comment>
<name>A0ABU2L821_9ACTN</name>
<dbReference type="SUPFAM" id="SSF102588">
    <property type="entry name" value="LmbE-like"/>
    <property type="match status" value="1"/>
</dbReference>